<reference evidence="1" key="2">
    <citation type="journal article" date="2015" name="Data Brief">
        <title>Shoot transcriptome of the giant reed, Arundo donax.</title>
        <authorList>
            <person name="Barrero R.A."/>
            <person name="Guerrero F.D."/>
            <person name="Moolhuijzen P."/>
            <person name="Goolsby J.A."/>
            <person name="Tidwell J."/>
            <person name="Bellgard S.E."/>
            <person name="Bellgard M.I."/>
        </authorList>
    </citation>
    <scope>NUCLEOTIDE SEQUENCE</scope>
    <source>
        <tissue evidence="1">Shoot tissue taken approximately 20 cm above the soil surface</tissue>
    </source>
</reference>
<name>A0A0A9ASK1_ARUDO</name>
<sequence length="22" mass="2619">MLKLKQPAHIETPRSSLWRTLL</sequence>
<evidence type="ECO:0000313" key="1">
    <source>
        <dbReference type="EMBL" id="JAD51900.1"/>
    </source>
</evidence>
<protein>
    <submittedName>
        <fullName evidence="1">Uncharacterized protein</fullName>
    </submittedName>
</protein>
<accession>A0A0A9ASK1</accession>
<dbReference type="EMBL" id="GBRH01245995">
    <property type="protein sequence ID" value="JAD51900.1"/>
    <property type="molecule type" value="Transcribed_RNA"/>
</dbReference>
<organism evidence="1">
    <name type="scientific">Arundo donax</name>
    <name type="common">Giant reed</name>
    <name type="synonym">Donax arundinaceus</name>
    <dbReference type="NCBI Taxonomy" id="35708"/>
    <lineage>
        <taxon>Eukaryota</taxon>
        <taxon>Viridiplantae</taxon>
        <taxon>Streptophyta</taxon>
        <taxon>Embryophyta</taxon>
        <taxon>Tracheophyta</taxon>
        <taxon>Spermatophyta</taxon>
        <taxon>Magnoliopsida</taxon>
        <taxon>Liliopsida</taxon>
        <taxon>Poales</taxon>
        <taxon>Poaceae</taxon>
        <taxon>PACMAD clade</taxon>
        <taxon>Arundinoideae</taxon>
        <taxon>Arundineae</taxon>
        <taxon>Arundo</taxon>
    </lineage>
</organism>
<dbReference type="AlphaFoldDB" id="A0A0A9ASK1"/>
<proteinExistence type="predicted"/>
<reference evidence="1" key="1">
    <citation type="submission" date="2014-09" db="EMBL/GenBank/DDBJ databases">
        <authorList>
            <person name="Magalhaes I.L.F."/>
            <person name="Oliveira U."/>
            <person name="Santos F.R."/>
            <person name="Vidigal T.H.D.A."/>
            <person name="Brescovit A.D."/>
            <person name="Santos A.J."/>
        </authorList>
    </citation>
    <scope>NUCLEOTIDE SEQUENCE</scope>
    <source>
        <tissue evidence="1">Shoot tissue taken approximately 20 cm above the soil surface</tissue>
    </source>
</reference>